<dbReference type="AlphaFoldDB" id="A0A5A7TIC2"/>
<dbReference type="OrthoDB" id="4803627at2759"/>
<proteinExistence type="inferred from homology"/>
<dbReference type="GO" id="GO:0004252">
    <property type="term" value="F:serine-type endopeptidase activity"/>
    <property type="evidence" value="ECO:0007669"/>
    <property type="project" value="InterPro"/>
</dbReference>
<dbReference type="Gene3D" id="3.40.50.200">
    <property type="entry name" value="Peptidase S8/S53 domain"/>
    <property type="match status" value="1"/>
</dbReference>
<comment type="similarity">
    <text evidence="2">Belongs to the peptidase S8 family.</text>
</comment>
<reference evidence="4 5" key="1">
    <citation type="submission" date="2019-08" db="EMBL/GenBank/DDBJ databases">
        <title>Draft genome sequences of two oriental melons (Cucumis melo L. var makuwa).</title>
        <authorList>
            <person name="Kwon S.-Y."/>
        </authorList>
    </citation>
    <scope>NUCLEOTIDE SEQUENCE [LARGE SCALE GENOMIC DNA]</scope>
    <source>
        <strain evidence="5">cv. SW 3</strain>
        <tissue evidence="4">Leaf</tissue>
    </source>
</reference>
<evidence type="ECO:0000256" key="3">
    <source>
        <dbReference type="ARBA" id="ARBA00022729"/>
    </source>
</evidence>
<dbReference type="GO" id="GO:0006508">
    <property type="term" value="P:proteolysis"/>
    <property type="evidence" value="ECO:0007669"/>
    <property type="project" value="InterPro"/>
</dbReference>
<dbReference type="InterPro" id="IPR045051">
    <property type="entry name" value="SBT"/>
</dbReference>
<dbReference type="SUPFAM" id="SSF52743">
    <property type="entry name" value="Subtilisin-like"/>
    <property type="match status" value="1"/>
</dbReference>
<dbReference type="Gene3D" id="3.50.30.30">
    <property type="match status" value="1"/>
</dbReference>
<name>A0A5A7TIC2_CUCMM</name>
<evidence type="ECO:0000256" key="2">
    <source>
        <dbReference type="ARBA" id="ARBA00011073"/>
    </source>
</evidence>
<dbReference type="InterPro" id="IPR036852">
    <property type="entry name" value="Peptidase_S8/S53_dom_sf"/>
</dbReference>
<evidence type="ECO:0000256" key="1">
    <source>
        <dbReference type="ARBA" id="ARBA00004613"/>
    </source>
</evidence>
<gene>
    <name evidence="4" type="ORF">E6C27_scaffold158G00220</name>
</gene>
<evidence type="ECO:0000313" key="4">
    <source>
        <dbReference type="EMBL" id="KAA0043084.1"/>
    </source>
</evidence>
<dbReference type="GO" id="GO:0005576">
    <property type="term" value="C:extracellular region"/>
    <property type="evidence" value="ECO:0007669"/>
    <property type="project" value="UniProtKB-SubCell"/>
</dbReference>
<dbReference type="PANTHER" id="PTHR10795">
    <property type="entry name" value="PROPROTEIN CONVERTASE SUBTILISIN/KEXIN"/>
    <property type="match status" value="1"/>
</dbReference>
<organism evidence="4 5">
    <name type="scientific">Cucumis melo var. makuwa</name>
    <name type="common">Oriental melon</name>
    <dbReference type="NCBI Taxonomy" id="1194695"/>
    <lineage>
        <taxon>Eukaryota</taxon>
        <taxon>Viridiplantae</taxon>
        <taxon>Streptophyta</taxon>
        <taxon>Embryophyta</taxon>
        <taxon>Tracheophyta</taxon>
        <taxon>Spermatophyta</taxon>
        <taxon>Magnoliopsida</taxon>
        <taxon>eudicotyledons</taxon>
        <taxon>Gunneridae</taxon>
        <taxon>Pentapetalae</taxon>
        <taxon>rosids</taxon>
        <taxon>fabids</taxon>
        <taxon>Cucurbitales</taxon>
        <taxon>Cucurbitaceae</taxon>
        <taxon>Benincaseae</taxon>
        <taxon>Cucumis</taxon>
    </lineage>
</organism>
<dbReference type="Proteomes" id="UP000321393">
    <property type="component" value="Unassembled WGS sequence"/>
</dbReference>
<comment type="subcellular location">
    <subcellularLocation>
        <location evidence="1">Secreted</location>
    </subcellularLocation>
</comment>
<protein>
    <submittedName>
        <fullName evidence="4">Cucumisin</fullName>
    </submittedName>
</protein>
<evidence type="ECO:0000313" key="5">
    <source>
        <dbReference type="Proteomes" id="UP000321393"/>
    </source>
</evidence>
<accession>A0A5A7TIC2</accession>
<keyword evidence="3" id="KW-0732">Signal</keyword>
<comment type="caution">
    <text evidence="4">The sequence shown here is derived from an EMBL/GenBank/DDBJ whole genome shotgun (WGS) entry which is preliminary data.</text>
</comment>
<sequence length="115" mass="12664">MINSSPGATIFKSTTILNASAPVVVSFSSRAPNRATKEVIKPNISGPGVEILGAWPPVAPVGGIRRSKVVVVFETSNVMSYPCQSWMRMPHSYCVNRYEMPFACYVIWQWKTLNG</sequence>
<dbReference type="EMBL" id="SSTE01015585">
    <property type="protein sequence ID" value="KAA0043084.1"/>
    <property type="molecule type" value="Genomic_DNA"/>
</dbReference>
<dbReference type="STRING" id="1194695.A0A5A7TIC2"/>